<dbReference type="Proteomes" id="UP001415857">
    <property type="component" value="Unassembled WGS sequence"/>
</dbReference>
<dbReference type="AlphaFoldDB" id="A0AAP0X202"/>
<organism evidence="1 2">
    <name type="scientific">Liquidambar formosana</name>
    <name type="common">Formosan gum</name>
    <dbReference type="NCBI Taxonomy" id="63359"/>
    <lineage>
        <taxon>Eukaryota</taxon>
        <taxon>Viridiplantae</taxon>
        <taxon>Streptophyta</taxon>
        <taxon>Embryophyta</taxon>
        <taxon>Tracheophyta</taxon>
        <taxon>Spermatophyta</taxon>
        <taxon>Magnoliopsida</taxon>
        <taxon>eudicotyledons</taxon>
        <taxon>Gunneridae</taxon>
        <taxon>Pentapetalae</taxon>
        <taxon>Saxifragales</taxon>
        <taxon>Altingiaceae</taxon>
        <taxon>Liquidambar</taxon>
    </lineage>
</organism>
<protein>
    <submittedName>
        <fullName evidence="1">Uncharacterized protein</fullName>
    </submittedName>
</protein>
<accession>A0AAP0X202</accession>
<comment type="caution">
    <text evidence="1">The sequence shown here is derived from an EMBL/GenBank/DDBJ whole genome shotgun (WGS) entry which is preliminary data.</text>
</comment>
<name>A0AAP0X202_LIQFO</name>
<sequence>MTAPIDGEGAKGMNGIKVVNEQIAPQVFDRKPNRNVVDNTLVFNKNLDYKNNAHHVFDNEHNKKKTEANALRKAIVVNTSLAHNWGDLLDEESLDDEEENIMPMNLTTTATNETEVVTHSLSSHQVCVQQFANCIIESAINHILMDTTSKIVDNVYSPTLVQNSNPVTALNGDNVQSWPFTSQEDLGAGSLATKVGGVETSVMASSFWMKTERSSERETFRQDESFDQIRQDEKLQIRLRWSVTSGGRWKKR</sequence>
<dbReference type="EMBL" id="JBBPBK010000004">
    <property type="protein sequence ID" value="KAK9287197.1"/>
    <property type="molecule type" value="Genomic_DNA"/>
</dbReference>
<evidence type="ECO:0000313" key="2">
    <source>
        <dbReference type="Proteomes" id="UP001415857"/>
    </source>
</evidence>
<proteinExistence type="predicted"/>
<evidence type="ECO:0000313" key="1">
    <source>
        <dbReference type="EMBL" id="KAK9287197.1"/>
    </source>
</evidence>
<keyword evidence="2" id="KW-1185">Reference proteome</keyword>
<gene>
    <name evidence="1" type="ORF">L1049_015609</name>
</gene>
<reference evidence="1 2" key="1">
    <citation type="journal article" date="2024" name="Plant J.">
        <title>Genome sequences and population genomics reveal climatic adaptation and genomic divergence between two closely related sweetgum species.</title>
        <authorList>
            <person name="Xu W.Q."/>
            <person name="Ren C.Q."/>
            <person name="Zhang X.Y."/>
            <person name="Comes H.P."/>
            <person name="Liu X.H."/>
            <person name="Li Y.G."/>
            <person name="Kettle C.J."/>
            <person name="Jalonen R."/>
            <person name="Gaisberger H."/>
            <person name="Ma Y.Z."/>
            <person name="Qiu Y.X."/>
        </authorList>
    </citation>
    <scope>NUCLEOTIDE SEQUENCE [LARGE SCALE GENOMIC DNA]</scope>
    <source>
        <strain evidence="1">Hangzhou</strain>
    </source>
</reference>